<name>A0A395T131_9HYPO</name>
<keyword evidence="3" id="KW-1185">Reference proteome</keyword>
<dbReference type="Proteomes" id="UP000266234">
    <property type="component" value="Unassembled WGS sequence"/>
</dbReference>
<dbReference type="AlphaFoldDB" id="A0A395T131"/>
<feature type="chain" id="PRO_5017349872" evidence="1">
    <location>
        <begin position="22"/>
        <end position="203"/>
    </location>
</feature>
<reference evidence="2 3" key="1">
    <citation type="journal article" date="2018" name="PLoS Pathog.">
        <title>Evolution of structural diversity of trichothecenes, a family of toxins produced by plant pathogenic and entomopathogenic fungi.</title>
        <authorList>
            <person name="Proctor R.H."/>
            <person name="McCormick S.P."/>
            <person name="Kim H.S."/>
            <person name="Cardoza R.E."/>
            <person name="Stanley A.M."/>
            <person name="Lindo L."/>
            <person name="Kelly A."/>
            <person name="Brown D.W."/>
            <person name="Lee T."/>
            <person name="Vaughan M.M."/>
            <person name="Alexander N.J."/>
            <person name="Busman M."/>
            <person name="Gutierrez S."/>
        </authorList>
    </citation>
    <scope>NUCLEOTIDE SEQUENCE [LARGE SCALE GENOMIC DNA]</scope>
    <source>
        <strain evidence="2 3">NRRL 20695</strain>
    </source>
</reference>
<dbReference type="OrthoDB" id="5105982at2759"/>
<proteinExistence type="predicted"/>
<evidence type="ECO:0000313" key="3">
    <source>
        <dbReference type="Proteomes" id="UP000266234"/>
    </source>
</evidence>
<keyword evidence="1" id="KW-0732">Signal</keyword>
<comment type="caution">
    <text evidence="2">The sequence shown here is derived from an EMBL/GenBank/DDBJ whole genome shotgun (WGS) entry which is preliminary data.</text>
</comment>
<feature type="signal peptide" evidence="1">
    <location>
        <begin position="1"/>
        <end position="21"/>
    </location>
</feature>
<accession>A0A395T131</accession>
<protein>
    <submittedName>
        <fullName evidence="2">Uncharacterized protein</fullName>
    </submittedName>
</protein>
<sequence>MVSSRLFAGFMALASFHAVNAGACRPRPSSTVLTGTDTSLTTAAETSFQTSIEPETTPVTSEETTTFETTISLTSAETSIETSFVSEDEPTTTTQDLDFTTDITSFSPTSTETSFVTEDDLTTTQESTQSLDFTTDITSFITLTADPTTSEVAATTSVLVPADFFPCETEGDCNDVSFCDTQRCGCVGRVCVIQASISVPLRL</sequence>
<dbReference type="EMBL" id="PXOG01000066">
    <property type="protein sequence ID" value="RGP78464.1"/>
    <property type="molecule type" value="Genomic_DNA"/>
</dbReference>
<organism evidence="2 3">
    <name type="scientific">Fusarium longipes</name>
    <dbReference type="NCBI Taxonomy" id="694270"/>
    <lineage>
        <taxon>Eukaryota</taxon>
        <taxon>Fungi</taxon>
        <taxon>Dikarya</taxon>
        <taxon>Ascomycota</taxon>
        <taxon>Pezizomycotina</taxon>
        <taxon>Sordariomycetes</taxon>
        <taxon>Hypocreomycetidae</taxon>
        <taxon>Hypocreales</taxon>
        <taxon>Nectriaceae</taxon>
        <taxon>Fusarium</taxon>
    </lineage>
</organism>
<evidence type="ECO:0000256" key="1">
    <source>
        <dbReference type="SAM" id="SignalP"/>
    </source>
</evidence>
<gene>
    <name evidence="2" type="ORF">FLONG3_3376</name>
</gene>
<evidence type="ECO:0000313" key="2">
    <source>
        <dbReference type="EMBL" id="RGP78464.1"/>
    </source>
</evidence>
<dbReference type="STRING" id="694270.A0A395T131"/>